<protein>
    <submittedName>
        <fullName evidence="1">Uncharacterized protein</fullName>
    </submittedName>
</protein>
<dbReference type="AlphaFoldDB" id="A0A0B4EXJ1"/>
<dbReference type="PATRIC" id="fig|1226633.4.peg.1171"/>
<organism evidence="1 2">
    <name type="scientific">Fusobacterium necrophorum subsp. funduliforme B35</name>
    <dbReference type="NCBI Taxonomy" id="1226633"/>
    <lineage>
        <taxon>Bacteria</taxon>
        <taxon>Fusobacteriati</taxon>
        <taxon>Fusobacteriota</taxon>
        <taxon>Fusobacteriia</taxon>
        <taxon>Fusobacteriales</taxon>
        <taxon>Fusobacteriaceae</taxon>
        <taxon>Fusobacterium</taxon>
    </lineage>
</organism>
<evidence type="ECO:0000313" key="2">
    <source>
        <dbReference type="Proteomes" id="UP000031184"/>
    </source>
</evidence>
<name>A0A0B4EXJ1_9FUSO</name>
<gene>
    <name evidence="1" type="ORF">C095_05780</name>
</gene>
<dbReference type="EMBL" id="AUZI01000012">
    <property type="protein sequence ID" value="KID49659.1"/>
    <property type="molecule type" value="Genomic_DNA"/>
</dbReference>
<sequence length="76" mass="9181">MIDTYHKHLEKSSNFPDINAFMLMLTEIMFFTESRDLSFWNQDMTKLILSKFMPTEKYFEYDEVQKLIKNMIARSG</sequence>
<evidence type="ECO:0000313" key="1">
    <source>
        <dbReference type="EMBL" id="KID49659.1"/>
    </source>
</evidence>
<dbReference type="Proteomes" id="UP000031184">
    <property type="component" value="Unassembled WGS sequence"/>
</dbReference>
<accession>A0A0B4EXJ1</accession>
<reference evidence="1 2" key="1">
    <citation type="submission" date="2013-08" db="EMBL/GenBank/DDBJ databases">
        <title>An opportunistic ruminal bacterium that causes liver abscesses in cattle.</title>
        <authorList>
            <person name="Benahmed F.H."/>
            <person name="Rasmussen M."/>
            <person name="Harbottle H."/>
            <person name="Soppet D."/>
            <person name="Nagaraja T.G."/>
            <person name="Davidson M."/>
        </authorList>
    </citation>
    <scope>NUCLEOTIDE SEQUENCE [LARGE SCALE GENOMIC DNA]</scope>
    <source>
        <strain evidence="1 2">B35</strain>
    </source>
</reference>
<proteinExistence type="predicted"/>
<comment type="caution">
    <text evidence="1">The sequence shown here is derived from an EMBL/GenBank/DDBJ whole genome shotgun (WGS) entry which is preliminary data.</text>
</comment>